<dbReference type="Gene3D" id="1.50.10.100">
    <property type="entry name" value="Chondroitin AC/alginate lyase"/>
    <property type="match status" value="1"/>
</dbReference>
<organism evidence="4 5">
    <name type="scientific">Granulibacter bethesdensis</name>
    <dbReference type="NCBI Taxonomy" id="364410"/>
    <lineage>
        <taxon>Bacteria</taxon>
        <taxon>Pseudomonadati</taxon>
        <taxon>Pseudomonadota</taxon>
        <taxon>Alphaproteobacteria</taxon>
        <taxon>Acetobacterales</taxon>
        <taxon>Acetobacteraceae</taxon>
        <taxon>Granulibacter</taxon>
    </lineage>
</organism>
<dbReference type="Proteomes" id="UP000182373">
    <property type="component" value="Chromosome"/>
</dbReference>
<dbReference type="AlphaFoldDB" id="A0AAC9K7S6"/>
<evidence type="ECO:0000259" key="3">
    <source>
        <dbReference type="Pfam" id="PF07940"/>
    </source>
</evidence>
<feature type="region of interest" description="Disordered" evidence="2">
    <location>
        <begin position="473"/>
        <end position="493"/>
    </location>
</feature>
<dbReference type="EMBL" id="CP018191">
    <property type="protein sequence ID" value="APH55066.1"/>
    <property type="molecule type" value="Genomic_DNA"/>
</dbReference>
<evidence type="ECO:0000256" key="2">
    <source>
        <dbReference type="SAM" id="MobiDB-lite"/>
    </source>
</evidence>
<gene>
    <name evidence="4" type="ORF">GbCGDNIH9_1753</name>
</gene>
<name>A0AAC9K7S6_9PROT</name>
<reference evidence="5" key="1">
    <citation type="submission" date="2016-11" db="EMBL/GenBank/DDBJ databases">
        <title>Comparative genomic and phenotypic analysis of Granulibacter bethesdensis clinical isolates from patients with chronic granulomatous disease.</title>
        <authorList>
            <person name="Zarember K.A."/>
            <person name="Porcella S.F."/>
            <person name="Chu J."/>
            <person name="Ding L."/>
            <person name="Dahlstrom E."/>
            <person name="Barbian K."/>
            <person name="Martens C."/>
            <person name="Sykora L."/>
            <person name="Kramer S."/>
            <person name="Pettinato A.M."/>
            <person name="Hong H."/>
            <person name="Wald G."/>
            <person name="Berg L.J."/>
            <person name="Rogge L.S."/>
            <person name="Greenberg D.E."/>
            <person name="Falcone E.L."/>
            <person name="Neves J.F."/>
            <person name="Simoes M.J."/>
            <person name="Casal M."/>
            <person name="Rodriguez-Lopez F.C."/>
            <person name="Zelazny A."/>
            <person name="Gallin J.I."/>
            <person name="Holland S.M."/>
        </authorList>
    </citation>
    <scope>NUCLEOTIDE SEQUENCE [LARGE SCALE GENOMIC DNA]</scope>
    <source>
        <strain evidence="5">NIH9.1</strain>
    </source>
</reference>
<dbReference type="Pfam" id="PF07940">
    <property type="entry name" value="Hepar_II_III_C"/>
    <property type="match status" value="1"/>
</dbReference>
<dbReference type="InterPro" id="IPR008929">
    <property type="entry name" value="Chondroitin_lyas"/>
</dbReference>
<comment type="subcellular location">
    <subcellularLocation>
        <location evidence="1">Cell envelope</location>
    </subcellularLocation>
</comment>
<feature type="domain" description="Heparinase II/III-like C-terminal" evidence="3">
    <location>
        <begin position="299"/>
        <end position="567"/>
    </location>
</feature>
<dbReference type="Gene3D" id="2.70.98.70">
    <property type="match status" value="1"/>
</dbReference>
<dbReference type="GO" id="GO:0030313">
    <property type="term" value="C:cell envelope"/>
    <property type="evidence" value="ECO:0007669"/>
    <property type="project" value="UniProtKB-SubCell"/>
</dbReference>
<evidence type="ECO:0000313" key="5">
    <source>
        <dbReference type="Proteomes" id="UP000182373"/>
    </source>
</evidence>
<protein>
    <submittedName>
        <fullName evidence="4">Cytosolic protein</fullName>
    </submittedName>
</protein>
<proteinExistence type="predicted"/>
<accession>A0AAC9K7S6</accession>
<dbReference type="RefSeq" id="WP_072572941.1">
    <property type="nucleotide sequence ID" value="NZ_CP018191.1"/>
</dbReference>
<dbReference type="GO" id="GO:0016829">
    <property type="term" value="F:lyase activity"/>
    <property type="evidence" value="ECO:0007669"/>
    <property type="project" value="InterPro"/>
</dbReference>
<evidence type="ECO:0000256" key="1">
    <source>
        <dbReference type="ARBA" id="ARBA00004196"/>
    </source>
</evidence>
<sequence>MSPPPPASRWVRGARRAAARLPTLRLSRAPDAPLVTVRDLWPGDATRGARLLRGEYEHSGMIRSLQPGAWGDSSGTAELRAAIHGFSWLRDLRALGTDGARLKARSMVADWIGASSLDSVATRPDVTGARVMAWLGHYDFFAASADDNFRQRMMARLVTDARALAFEIPPETADARALTVLKGLLAAAIALPDKESYLARVLKWLPKELDRQILPDGSHVERSPSAHYAALRDLVEMRGLLQSARVPVPNVLLLAIERLGPALRVLRHGDGGLALFNGSREDNASLIDLVLAQAGRGARATHDMQHGGWQRLQAGRSVVIVDTGLPARRGLDRNAHAGTLAFEFSSGRDRIITNCGALPAGGPEWREATRATAAHSTLVMADTSSSEVTADGLGRRPSRVTAERLESDGAIWLEATHDGWRQSAGLVHRRHLYMAASGDDVRGEDSLEGGEPRPYALRFHLHPAVHAIRETQPVESAAPEARTRSAEPAPAAVDGMVPGEEAITEKPGATLRDSILLRTSHTAWLMQVEGGTITVEESVYLGGQMPRQAEQVVISVPPDGPRCVKWAITRKAKE</sequence>
<evidence type="ECO:0000313" key="4">
    <source>
        <dbReference type="EMBL" id="APH55066.1"/>
    </source>
</evidence>
<dbReference type="InterPro" id="IPR012480">
    <property type="entry name" value="Hepar_II_III_C"/>
</dbReference>